<accession>A0A016UGL5</accession>
<sequence length="74" mass="8525">MMNDNHREHPGGEHYKSNSDQTKQHETLKLNALCKIHLLSPKIQYRNGCSSRPIEPSQKTEFPPLAFLQVLDLL</sequence>
<keyword evidence="3" id="KW-1185">Reference proteome</keyword>
<dbReference type="Proteomes" id="UP000024635">
    <property type="component" value="Unassembled WGS sequence"/>
</dbReference>
<dbReference type="EMBL" id="JARK01001378">
    <property type="protein sequence ID" value="EYC13763.1"/>
    <property type="molecule type" value="Genomic_DNA"/>
</dbReference>
<evidence type="ECO:0000313" key="3">
    <source>
        <dbReference type="Proteomes" id="UP000024635"/>
    </source>
</evidence>
<organism evidence="2 3">
    <name type="scientific">Ancylostoma ceylanicum</name>
    <dbReference type="NCBI Taxonomy" id="53326"/>
    <lineage>
        <taxon>Eukaryota</taxon>
        <taxon>Metazoa</taxon>
        <taxon>Ecdysozoa</taxon>
        <taxon>Nematoda</taxon>
        <taxon>Chromadorea</taxon>
        <taxon>Rhabditida</taxon>
        <taxon>Rhabditina</taxon>
        <taxon>Rhabditomorpha</taxon>
        <taxon>Strongyloidea</taxon>
        <taxon>Ancylostomatidae</taxon>
        <taxon>Ancylostomatinae</taxon>
        <taxon>Ancylostoma</taxon>
    </lineage>
</organism>
<comment type="caution">
    <text evidence="2">The sequence shown here is derived from an EMBL/GenBank/DDBJ whole genome shotgun (WGS) entry which is preliminary data.</text>
</comment>
<proteinExistence type="predicted"/>
<reference evidence="3" key="1">
    <citation type="journal article" date="2015" name="Nat. Genet.">
        <title>The genome and transcriptome of the zoonotic hookworm Ancylostoma ceylanicum identify infection-specific gene families.</title>
        <authorList>
            <person name="Schwarz E.M."/>
            <person name="Hu Y."/>
            <person name="Antoshechkin I."/>
            <person name="Miller M.M."/>
            <person name="Sternberg P.W."/>
            <person name="Aroian R.V."/>
        </authorList>
    </citation>
    <scope>NUCLEOTIDE SEQUENCE</scope>
    <source>
        <strain evidence="3">HY135</strain>
    </source>
</reference>
<name>A0A016UGL5_9BILA</name>
<gene>
    <name evidence="2" type="primary">Acey_s0042.g511</name>
    <name evidence="2" type="ORF">Y032_0042g511</name>
</gene>
<evidence type="ECO:0000313" key="2">
    <source>
        <dbReference type="EMBL" id="EYC13763.1"/>
    </source>
</evidence>
<protein>
    <submittedName>
        <fullName evidence="2">Uncharacterized protein</fullName>
    </submittedName>
</protein>
<dbReference type="AlphaFoldDB" id="A0A016UGL5"/>
<evidence type="ECO:0000256" key="1">
    <source>
        <dbReference type="SAM" id="MobiDB-lite"/>
    </source>
</evidence>
<feature type="region of interest" description="Disordered" evidence="1">
    <location>
        <begin position="1"/>
        <end position="26"/>
    </location>
</feature>